<sequence>MDNFADGAEAFVKSAVHGTPADRKQPLYRPSAPPADYPMAALLELRPAVEAIKHRTQTPEALIAGSVLAAAGFCVAPHHDVEIPGVGTKPLNLAVLTIAQSGERKTTVDLLATASLRRAEQKLAAKYGDEIAIYKREKAAFEAATAEAKKAAKRGRAAVAEALAGVGTEPKPPAAPILMAEESTIEGLIVALIERPNVSMFSAEAGMFLGGHGFTPETATRTMTTVNSLWDGAAIKRLRATGHVHKMGRRSSMSLMAQRSVAMKLIGDDGARDNGLLARILLSEPETTIGTRLWREGRADYDQFLCQYDDRLADLLDRKPPLLEGGDGFDPAPIAFHIEAERHMIAFYNQTEAALRDGERYASIRGYGAKMLEHASRLAGVMAAYAGQDTIDATTFDAGAELATFYAGEHLRLADTAGIAADLILAQRLLEWWQSRPDPRCYLLEIYQRGPNAIREAATAKRIVEILEERGWIERLPAGTQIDGATRRDAWELTP</sequence>
<dbReference type="InterPro" id="IPR025048">
    <property type="entry name" value="DUF3987"/>
</dbReference>
<evidence type="ECO:0000313" key="1">
    <source>
        <dbReference type="EMBL" id="MDX5930508.1"/>
    </source>
</evidence>
<dbReference type="EMBL" id="JAWXYB010000018">
    <property type="protein sequence ID" value="MDX5930508.1"/>
    <property type="molecule type" value="Genomic_DNA"/>
</dbReference>
<comment type="caution">
    <text evidence="1">The sequence shown here is derived from an EMBL/GenBank/DDBJ whole genome shotgun (WGS) entry which is preliminary data.</text>
</comment>
<reference evidence="1 2" key="1">
    <citation type="submission" date="2023-11" db="EMBL/GenBank/DDBJ databases">
        <title>MicrobeMod: A computational toolkit for identifying prokaryotic methylation and restriction-modification with nanopore sequencing.</title>
        <authorList>
            <person name="Crits-Christoph A."/>
            <person name="Kang S.C."/>
            <person name="Lee H."/>
            <person name="Ostrov N."/>
        </authorList>
    </citation>
    <scope>NUCLEOTIDE SEQUENCE [LARGE SCALE GENOMIC DNA]</scope>
    <source>
        <strain evidence="1 2">DSMZ 700</strain>
    </source>
</reference>
<dbReference type="Pfam" id="PF13148">
    <property type="entry name" value="DUF3987"/>
    <property type="match status" value="1"/>
</dbReference>
<keyword evidence="2" id="KW-1185">Reference proteome</keyword>
<protein>
    <submittedName>
        <fullName evidence="1">YfjI family protein</fullName>
    </submittedName>
</protein>
<dbReference type="AlphaFoldDB" id="A0AAW9DN88"/>
<accession>A0AAW9DN88</accession>
<evidence type="ECO:0000313" key="2">
    <source>
        <dbReference type="Proteomes" id="UP001279553"/>
    </source>
</evidence>
<dbReference type="Proteomes" id="UP001279553">
    <property type="component" value="Unassembled WGS sequence"/>
</dbReference>
<dbReference type="RefSeq" id="WP_319613453.1">
    <property type="nucleotide sequence ID" value="NZ_JAWXYB010000018.1"/>
</dbReference>
<proteinExistence type="predicted"/>
<name>A0AAW9DN88_ACIAO</name>
<organism evidence="1 2">
    <name type="scientific">Acidiphilium acidophilum</name>
    <name type="common">Thiobacillus acidophilus</name>
    <dbReference type="NCBI Taxonomy" id="76588"/>
    <lineage>
        <taxon>Bacteria</taxon>
        <taxon>Pseudomonadati</taxon>
        <taxon>Pseudomonadota</taxon>
        <taxon>Alphaproteobacteria</taxon>
        <taxon>Acetobacterales</taxon>
        <taxon>Acidocellaceae</taxon>
        <taxon>Acidiphilium</taxon>
    </lineage>
</organism>
<gene>
    <name evidence="1" type="ORF">SIL87_07005</name>
</gene>